<dbReference type="Gene3D" id="2.60.120.600">
    <property type="entry name" value="Domain of unknown function DUF1214, C-terminal domain"/>
    <property type="match status" value="1"/>
</dbReference>
<feature type="domain" description="DUF1254" evidence="2">
    <location>
        <begin position="86"/>
        <end position="194"/>
    </location>
</feature>
<dbReference type="Gene3D" id="2.60.40.1610">
    <property type="entry name" value="Domain of unknown function DUF1254"/>
    <property type="match status" value="1"/>
</dbReference>
<evidence type="ECO:0000259" key="1">
    <source>
        <dbReference type="Pfam" id="PF06742"/>
    </source>
</evidence>
<organism evidence="3 4">
    <name type="scientific">Croceibacterium salegens</name>
    <dbReference type="NCBI Taxonomy" id="1737568"/>
    <lineage>
        <taxon>Bacteria</taxon>
        <taxon>Pseudomonadati</taxon>
        <taxon>Pseudomonadota</taxon>
        <taxon>Alphaproteobacteria</taxon>
        <taxon>Sphingomonadales</taxon>
        <taxon>Erythrobacteraceae</taxon>
        <taxon>Croceibacterium</taxon>
    </lineage>
</organism>
<dbReference type="PANTHER" id="PTHR36509:SF3">
    <property type="entry name" value="SIGNAL PEPTIDE PROTEIN"/>
    <property type="match status" value="1"/>
</dbReference>
<proteinExistence type="predicted"/>
<evidence type="ECO:0000313" key="3">
    <source>
        <dbReference type="EMBL" id="MXO59935.1"/>
    </source>
</evidence>
<keyword evidence="4" id="KW-1185">Reference proteome</keyword>
<evidence type="ECO:0000259" key="2">
    <source>
        <dbReference type="Pfam" id="PF06863"/>
    </source>
</evidence>
<feature type="domain" description="DUF1214" evidence="1">
    <location>
        <begin position="348"/>
        <end position="457"/>
    </location>
</feature>
<dbReference type="Pfam" id="PF06863">
    <property type="entry name" value="DUF1254"/>
    <property type="match status" value="1"/>
</dbReference>
<dbReference type="InterPro" id="IPR037049">
    <property type="entry name" value="DUF1214_C_sf"/>
</dbReference>
<dbReference type="InterPro" id="IPR010679">
    <property type="entry name" value="DUF1254"/>
</dbReference>
<sequence length="474" mass="52723">MAKQLENAALIGDEVVETPYGPVTIEHNFTTDDSIDMLYDILDFQRACQAYIWATPAVSFKQWGVAQAEAFDARNLGDFVVYTSLNEKRGILTANLTTPYVINFCSLQDGPVIVQTPKAEMAGMLMDLWQRPLADIGQTGPDQGQGGTYIVIGPDHDEADYQGMADFTLKSETNNFFTGIRILNPSPEVVDTIKRDFKVGHAGGELQPIRVIQGVDPEWAATAPRGLGFWKLLSDLYQEEPTREQDKGLAAMVEPLGIAKGKPFDPDARQQRILKQGAALGELMLRNMQINPRFAEPYWPGTSWYKSFDFTVPQITAEKIELDERGIWFYEAVTSSQGMVNPVVGKGQVYMTTKRDSDGALLRADKSYKLHVPAGVPVGQFWSLTLYSEATRLPYNNGGTDIPSASLDSRMDQLKYNDDGSVDLYIGASAPEGFESNHMKTVGTDGWFVYFRLYAPLEAFFDKSFTIGDFEKID</sequence>
<dbReference type="PANTHER" id="PTHR36509">
    <property type="entry name" value="BLL3101 PROTEIN"/>
    <property type="match status" value="1"/>
</dbReference>
<dbReference type="Gene3D" id="1.10.3360.10">
    <property type="entry name" value="VPA0735-like domain"/>
    <property type="match status" value="1"/>
</dbReference>
<comment type="caution">
    <text evidence="3">The sequence shown here is derived from an EMBL/GenBank/DDBJ whole genome shotgun (WGS) entry which is preliminary data.</text>
</comment>
<reference evidence="3 4" key="1">
    <citation type="submission" date="2019-12" db="EMBL/GenBank/DDBJ databases">
        <title>Genomic-based taxomic classification of the family Erythrobacteraceae.</title>
        <authorList>
            <person name="Xu L."/>
        </authorList>
    </citation>
    <scope>NUCLEOTIDE SEQUENCE [LARGE SCALE GENOMIC DNA]</scope>
    <source>
        <strain evidence="3 4">MCCC 1K01500</strain>
    </source>
</reference>
<protein>
    <submittedName>
        <fullName evidence="3">DUF1214 domain-containing protein</fullName>
    </submittedName>
</protein>
<dbReference type="InterPro" id="IPR010621">
    <property type="entry name" value="DUF1214"/>
</dbReference>
<dbReference type="RefSeq" id="WP_159794830.1">
    <property type="nucleotide sequence ID" value="NZ_WTYM01000041.1"/>
</dbReference>
<accession>A0A6I4SV83</accession>
<dbReference type="InterPro" id="IPR037050">
    <property type="entry name" value="DUF1254_sf"/>
</dbReference>
<dbReference type="EMBL" id="WTYM01000041">
    <property type="protein sequence ID" value="MXO59935.1"/>
    <property type="molecule type" value="Genomic_DNA"/>
</dbReference>
<dbReference type="AlphaFoldDB" id="A0A6I4SV83"/>
<gene>
    <name evidence="3" type="ORF">GRI89_10330</name>
</gene>
<name>A0A6I4SV83_9SPHN</name>
<dbReference type="Proteomes" id="UP000433652">
    <property type="component" value="Unassembled WGS sequence"/>
</dbReference>
<dbReference type="OrthoDB" id="9777345at2"/>
<evidence type="ECO:0000313" key="4">
    <source>
        <dbReference type="Proteomes" id="UP000433652"/>
    </source>
</evidence>
<dbReference type="SUPFAM" id="SSF160935">
    <property type="entry name" value="VPA0735-like"/>
    <property type="match status" value="1"/>
</dbReference>
<dbReference type="Pfam" id="PF06742">
    <property type="entry name" value="DUF1214"/>
    <property type="match status" value="1"/>
</dbReference>